<dbReference type="NCBIfam" id="NF010464">
    <property type="entry name" value="PRK13889.1"/>
    <property type="match status" value="1"/>
</dbReference>
<dbReference type="CDD" id="cd17933">
    <property type="entry name" value="DEXSc_RecD-like"/>
    <property type="match status" value="1"/>
</dbReference>
<dbReference type="NCBIfam" id="NF041496">
    <property type="entry name" value="MobQ"/>
    <property type="match status" value="1"/>
</dbReference>
<dbReference type="Pfam" id="PF13604">
    <property type="entry name" value="AAA_30"/>
    <property type="match status" value="1"/>
</dbReference>
<dbReference type="Gene3D" id="3.30.930.30">
    <property type="match status" value="1"/>
</dbReference>
<sequence>MAIYHFSAKIISRSTGRSAVAAAAYRSASRLFDERTERPCDYSRKSGVLHSEILLPDGAPERWSDRQALWNEVEWGEKRKDAQLCREIEFALPGEMQPADAVELARAFVQREFVRRGMVADLNVHSDVGHDGLPKPHAHVMLALREVGADGFGAKARDWNSTALLEHWREAWAEHVNARLAELDHDIRIDHRSLKDQGIELEPQFKIGPAAARSEARGRASERAEQHRDIARRNGERLLRDPAAALEALTHTQETFTRHDLARFVFRHTDGKDQFDRLHARILASPELVPLGHDERGRERFTSRDLIRAQEAMLRASDRLESRSHHAITERSGRAARAEMVAIGQLGDEQVLAVAHALSAGCLAAVVGYAGTGKSTALGVARAAWEAEGYRVVGAALSGIAAENLEKGSGIPSRTLASLEYAWARDRDHLTRDDVLVIDEAGMVGTRQMRRILEAAERGGAKVVVVGDPEQLQAIEAGAPFRRLVERHGAMEITEVRRQRDEWQRAATRELATGRTQAAIERYDAAGAVHGHDTRDDARRALVADWMADQQRNPAASQMLLAYTRADVAELNRLAREMLRAAGRLGPDQAVETTNGERAFAVGDQVMFLRNERSLGVKNGTLGTLTALGRSGIEVRLGDGRNLRFDRKEYADLTHGYAATIHKMQGATVDRAYVLASRHMDRHATYVAMSRHRDTTKLRYSRTEFAQMSVLTRSLLKGRAHRYLDRSR</sequence>
<dbReference type="InterPro" id="IPR027417">
    <property type="entry name" value="P-loop_NTPase"/>
</dbReference>
<dbReference type="InterPro" id="IPR005053">
    <property type="entry name" value="MobA_MobL"/>
</dbReference>
<evidence type="ECO:0000259" key="3">
    <source>
        <dbReference type="Pfam" id="PF03389"/>
    </source>
</evidence>
<reference evidence="4 5" key="1">
    <citation type="submission" date="2024-06" db="EMBL/GenBank/DDBJ databases">
        <title>Sorghum-associated microbial communities from plants grown in Nebraska, USA.</title>
        <authorList>
            <person name="Schachtman D."/>
        </authorList>
    </citation>
    <scope>NUCLEOTIDE SEQUENCE [LARGE SCALE GENOMIC DNA]</scope>
    <source>
        <strain evidence="4 5">2814</strain>
    </source>
</reference>
<organism evidence="4 5">
    <name type="scientific">Brevundimonas faecalis</name>
    <dbReference type="NCBI Taxonomy" id="947378"/>
    <lineage>
        <taxon>Bacteria</taxon>
        <taxon>Pseudomonadati</taxon>
        <taxon>Pseudomonadota</taxon>
        <taxon>Alphaproteobacteria</taxon>
        <taxon>Caulobacterales</taxon>
        <taxon>Caulobacteraceae</taxon>
        <taxon>Brevundimonas</taxon>
    </lineage>
</organism>
<proteinExistence type="inferred from homology"/>
<dbReference type="Gene3D" id="3.40.50.300">
    <property type="entry name" value="P-loop containing nucleotide triphosphate hydrolases"/>
    <property type="match status" value="2"/>
</dbReference>
<gene>
    <name evidence="4" type="ORF">ABIE19_000644</name>
</gene>
<keyword evidence="5" id="KW-1185">Reference proteome</keyword>
<protein>
    <submittedName>
        <fullName evidence="4">Ti-type conjugative transfer relaxase TraA</fullName>
    </submittedName>
</protein>
<evidence type="ECO:0000256" key="1">
    <source>
        <dbReference type="ARBA" id="ARBA00010873"/>
    </source>
</evidence>
<dbReference type="NCBIfam" id="TIGR02768">
    <property type="entry name" value="TraA_Ti"/>
    <property type="match status" value="1"/>
</dbReference>
<accession>A0ABV2R8J1</accession>
<name>A0ABV2R8J1_9CAUL</name>
<comment type="similarity">
    <text evidence="1">Belongs to the MobA/MobL family.</text>
</comment>
<dbReference type="Proteomes" id="UP001549313">
    <property type="component" value="Unassembled WGS sequence"/>
</dbReference>
<evidence type="ECO:0000256" key="2">
    <source>
        <dbReference type="ARBA" id="ARBA00022971"/>
    </source>
</evidence>
<dbReference type="SUPFAM" id="SSF52540">
    <property type="entry name" value="P-loop containing nucleoside triphosphate hydrolases"/>
    <property type="match status" value="2"/>
</dbReference>
<dbReference type="InterPro" id="IPR014136">
    <property type="entry name" value="TraA_Ti"/>
</dbReference>
<feature type="domain" description="MobA/MobL protein" evidence="3">
    <location>
        <begin position="17"/>
        <end position="216"/>
    </location>
</feature>
<dbReference type="Pfam" id="PF03389">
    <property type="entry name" value="MobA_MobL"/>
    <property type="match status" value="1"/>
</dbReference>
<dbReference type="CDD" id="cd18809">
    <property type="entry name" value="SF1_C_RecD"/>
    <property type="match status" value="1"/>
</dbReference>
<evidence type="ECO:0000313" key="4">
    <source>
        <dbReference type="EMBL" id="MET4682735.1"/>
    </source>
</evidence>
<evidence type="ECO:0000313" key="5">
    <source>
        <dbReference type="Proteomes" id="UP001549313"/>
    </source>
</evidence>
<keyword evidence="2" id="KW-0184">Conjugation</keyword>
<dbReference type="EMBL" id="JBEPTF010000001">
    <property type="protein sequence ID" value="MET4682735.1"/>
    <property type="molecule type" value="Genomic_DNA"/>
</dbReference>
<comment type="caution">
    <text evidence="4">The sequence shown here is derived from an EMBL/GenBank/DDBJ whole genome shotgun (WGS) entry which is preliminary data.</text>
</comment>
<dbReference type="Gene3D" id="2.30.30.940">
    <property type="match status" value="1"/>
</dbReference>
<dbReference type="InterPro" id="IPR051055">
    <property type="entry name" value="PIF1_helicase"/>
</dbReference>
<dbReference type="PANTHER" id="PTHR47642">
    <property type="entry name" value="ATP-DEPENDENT DNA HELICASE"/>
    <property type="match status" value="1"/>
</dbReference>
<dbReference type="RefSeq" id="WP_354087676.1">
    <property type="nucleotide sequence ID" value="NZ_JBEPTF010000001.1"/>
</dbReference>
<dbReference type="PANTHER" id="PTHR47642:SF5">
    <property type="entry name" value="ATP-DEPENDENT DNA HELICASE"/>
    <property type="match status" value="1"/>
</dbReference>